<feature type="region of interest" description="Disordered" evidence="1">
    <location>
        <begin position="184"/>
        <end position="253"/>
    </location>
</feature>
<feature type="compositionally biased region" description="Polar residues" evidence="1">
    <location>
        <begin position="17"/>
        <end position="34"/>
    </location>
</feature>
<accession>A0A9W6XB23</accession>
<evidence type="ECO:0000256" key="1">
    <source>
        <dbReference type="SAM" id="MobiDB-lite"/>
    </source>
</evidence>
<feature type="region of interest" description="Disordered" evidence="1">
    <location>
        <begin position="1"/>
        <end position="54"/>
    </location>
</feature>
<evidence type="ECO:0000313" key="2">
    <source>
        <dbReference type="EMBL" id="GMF34950.1"/>
    </source>
</evidence>
<sequence>MDPTRAVTVEPPASPRRGSSTGSAFGSLTGNYSPSGRRRSKKGGGDGSVTTANTAPCHRAAVQIRGELDSHQQGHVNTVAELNRLHAVPNAALADLDQEVGASITSNRTAEVARMRLSVLRDSLQSSEEMVDALGQRVLEIQDRLQAIDQDREDLCLRYEAACRERDVARRQLSIVPTVIGTLADMSGGHSAQDPANQRGDINDDGCHVSEDRDEDRDSASEEERQAGELDPAPKGRMRRPPTWLTSSSRPKR</sequence>
<feature type="compositionally biased region" description="Basic and acidic residues" evidence="1">
    <location>
        <begin position="201"/>
        <end position="234"/>
    </location>
</feature>
<comment type="caution">
    <text evidence="2">The sequence shown here is derived from an EMBL/GenBank/DDBJ whole genome shotgun (WGS) entry which is preliminary data.</text>
</comment>
<dbReference type="Proteomes" id="UP001165121">
    <property type="component" value="Unassembled WGS sequence"/>
</dbReference>
<keyword evidence="3" id="KW-1185">Reference proteome</keyword>
<protein>
    <submittedName>
        <fullName evidence="2">Unnamed protein product</fullName>
    </submittedName>
</protein>
<dbReference type="EMBL" id="BSXT01000840">
    <property type="protein sequence ID" value="GMF34950.1"/>
    <property type="molecule type" value="Genomic_DNA"/>
</dbReference>
<name>A0A9W6XB23_9STRA</name>
<reference evidence="2" key="1">
    <citation type="submission" date="2023-04" db="EMBL/GenBank/DDBJ databases">
        <title>Phytophthora fragariaefolia NBRC 109709.</title>
        <authorList>
            <person name="Ichikawa N."/>
            <person name="Sato H."/>
            <person name="Tonouchi N."/>
        </authorList>
    </citation>
    <scope>NUCLEOTIDE SEQUENCE</scope>
    <source>
        <strain evidence="2">NBRC 109709</strain>
    </source>
</reference>
<organism evidence="2 3">
    <name type="scientific">Phytophthora fragariaefolia</name>
    <dbReference type="NCBI Taxonomy" id="1490495"/>
    <lineage>
        <taxon>Eukaryota</taxon>
        <taxon>Sar</taxon>
        <taxon>Stramenopiles</taxon>
        <taxon>Oomycota</taxon>
        <taxon>Peronosporomycetes</taxon>
        <taxon>Peronosporales</taxon>
        <taxon>Peronosporaceae</taxon>
        <taxon>Phytophthora</taxon>
    </lineage>
</organism>
<gene>
    <name evidence="2" type="ORF">Pfra01_000912100</name>
</gene>
<feature type="compositionally biased region" description="Polar residues" evidence="1">
    <location>
        <begin position="244"/>
        <end position="253"/>
    </location>
</feature>
<evidence type="ECO:0000313" key="3">
    <source>
        <dbReference type="Proteomes" id="UP001165121"/>
    </source>
</evidence>
<dbReference type="AlphaFoldDB" id="A0A9W6XB23"/>
<proteinExistence type="predicted"/>